<accession>A0A7J6LH42</accession>
<keyword evidence="1" id="KW-0732">Signal</keyword>
<dbReference type="EMBL" id="JABAHT010000320">
    <property type="protein sequence ID" value="KAF4658171.1"/>
    <property type="molecule type" value="Genomic_DNA"/>
</dbReference>
<feature type="signal peptide" evidence="1">
    <location>
        <begin position="1"/>
        <end position="22"/>
    </location>
</feature>
<organism evidence="2 3">
    <name type="scientific">Perkinsus olseni</name>
    <name type="common">Perkinsus atlanticus</name>
    <dbReference type="NCBI Taxonomy" id="32597"/>
    <lineage>
        <taxon>Eukaryota</taxon>
        <taxon>Sar</taxon>
        <taxon>Alveolata</taxon>
        <taxon>Perkinsozoa</taxon>
        <taxon>Perkinsea</taxon>
        <taxon>Perkinsida</taxon>
        <taxon>Perkinsidae</taxon>
        <taxon>Perkinsus</taxon>
    </lineage>
</organism>
<dbReference type="AlphaFoldDB" id="A0A7J6LH42"/>
<protein>
    <submittedName>
        <fullName evidence="2">Uncharacterized protein</fullName>
    </submittedName>
</protein>
<name>A0A7J6LH42_PEROL</name>
<gene>
    <name evidence="2" type="ORF">FOZ61_005804</name>
</gene>
<evidence type="ECO:0000313" key="2">
    <source>
        <dbReference type="EMBL" id="KAF4658171.1"/>
    </source>
</evidence>
<evidence type="ECO:0000256" key="1">
    <source>
        <dbReference type="SAM" id="SignalP"/>
    </source>
</evidence>
<sequence>MTTPSHLIFGLIFCILSLSCVAQECLSGTYLIYTKEATPGTPIETIDPPVKIIDFGVTEEGECSVAFILNDAITNSGFFSTLYTMDDQTTLKLENAAILELPPALAVELDTVATDITYSVLQRFIPADIITMFWERGVTRFEYRSDWYSIILDVDEKANLNATYDCGGQNASSHGEVFLRQGTGSNEFDLGFE</sequence>
<proteinExistence type="predicted"/>
<comment type="caution">
    <text evidence="2">The sequence shown here is derived from an EMBL/GenBank/DDBJ whole genome shotgun (WGS) entry which is preliminary data.</text>
</comment>
<reference evidence="2 3" key="1">
    <citation type="submission" date="2020-04" db="EMBL/GenBank/DDBJ databases">
        <title>Perkinsus olseni comparative genomics.</title>
        <authorList>
            <person name="Bogema D.R."/>
        </authorList>
    </citation>
    <scope>NUCLEOTIDE SEQUENCE [LARGE SCALE GENOMIC DNA]</scope>
    <source>
        <strain evidence="2">ATCC PRA-179</strain>
    </source>
</reference>
<dbReference type="OrthoDB" id="10354473at2759"/>
<feature type="chain" id="PRO_5029575988" evidence="1">
    <location>
        <begin position="23"/>
        <end position="193"/>
    </location>
</feature>
<evidence type="ECO:0000313" key="3">
    <source>
        <dbReference type="Proteomes" id="UP000570595"/>
    </source>
</evidence>
<dbReference type="Proteomes" id="UP000570595">
    <property type="component" value="Unassembled WGS sequence"/>
</dbReference>